<dbReference type="Proteomes" id="UP000248536">
    <property type="component" value="Chromosome"/>
</dbReference>
<accession>A0A2Z4LPZ2</accession>
<name>A0A2Z4LPZ2_9FLAO</name>
<dbReference type="RefSeq" id="WP_112377348.1">
    <property type="nucleotide sequence ID" value="NZ_CP030104.1"/>
</dbReference>
<dbReference type="PROSITE" id="PS51257">
    <property type="entry name" value="PROKAR_LIPOPROTEIN"/>
    <property type="match status" value="1"/>
</dbReference>
<evidence type="ECO:0000313" key="2">
    <source>
        <dbReference type="Proteomes" id="UP000248536"/>
    </source>
</evidence>
<protein>
    <submittedName>
        <fullName evidence="1">Uncharacterized protein</fullName>
    </submittedName>
</protein>
<proteinExistence type="predicted"/>
<reference evidence="1 2" key="1">
    <citation type="submission" date="2018-06" db="EMBL/GenBank/DDBJ databases">
        <title>Spongiibacterium sp. HME9304 Genome sequencing and assembly.</title>
        <authorList>
            <person name="Kang H."/>
            <person name="Kim H."/>
            <person name="Joh K."/>
        </authorList>
    </citation>
    <scope>NUCLEOTIDE SEQUENCE [LARGE SCALE GENOMIC DNA]</scope>
    <source>
        <strain evidence="1 2">HME9304</strain>
    </source>
</reference>
<dbReference type="EMBL" id="CP030104">
    <property type="protein sequence ID" value="AWX43819.1"/>
    <property type="molecule type" value="Genomic_DNA"/>
</dbReference>
<keyword evidence="2" id="KW-1185">Reference proteome</keyword>
<dbReference type="OrthoDB" id="1327228at2"/>
<gene>
    <name evidence="1" type="ORF">HME9304_00810</name>
</gene>
<sequence length="356" mass="38003">MKTYNNKIAILGLALATLIACDDEEKVVDEILAQVGTGAVLRTIDEDNNLVYNFDTNEFEDGSSYTIDLEEQDEESGDLLESVEVYVNFDDNSDDGTDISTTEVLLQTLTASEFTDGERGLPVATVSYTADELIAATGIDETMIVGKDRFEFRLVLSLTNGEVYTNSDVGGPVSGGAYFSAPFEYFPVIACSITDDLSGTHSYVTTINTTAPGQEPPGDNVPIGCSQGTIVAGNVTWTQIAGGEGSPISGEYSSSDMSFGQFESCYPGRGPATGEDVTIIWDCISLNPDGEVYLKDSVVVPNDDNDDTDFTYGYEITSVVGPVMTIDFSNSLGDTGSVVLTREGGEDWPAIFLGNN</sequence>
<organism evidence="1 2">
    <name type="scientific">Flagellimonas maritima</name>
    <dbReference type="NCBI Taxonomy" id="1383885"/>
    <lineage>
        <taxon>Bacteria</taxon>
        <taxon>Pseudomonadati</taxon>
        <taxon>Bacteroidota</taxon>
        <taxon>Flavobacteriia</taxon>
        <taxon>Flavobacteriales</taxon>
        <taxon>Flavobacteriaceae</taxon>
        <taxon>Flagellimonas</taxon>
    </lineage>
</organism>
<dbReference type="KEGG" id="spon:HME9304_00810"/>
<dbReference type="AlphaFoldDB" id="A0A2Z4LPZ2"/>
<evidence type="ECO:0000313" key="1">
    <source>
        <dbReference type="EMBL" id="AWX43819.1"/>
    </source>
</evidence>